<dbReference type="Gene3D" id="3.90.228.10">
    <property type="match status" value="1"/>
</dbReference>
<feature type="compositionally biased region" description="Low complexity" evidence="1">
    <location>
        <begin position="317"/>
        <end position="334"/>
    </location>
</feature>
<evidence type="ECO:0000256" key="1">
    <source>
        <dbReference type="SAM" id="MobiDB-lite"/>
    </source>
</evidence>
<protein>
    <recommendedName>
        <fullName evidence="3">PARP catalytic domain-containing protein</fullName>
    </recommendedName>
</protein>
<gene>
    <name evidence="2" type="ORF">AMON00008_LOCUS48432</name>
</gene>
<dbReference type="EMBL" id="HBNR01068421">
    <property type="protein sequence ID" value="CAE4641804.1"/>
    <property type="molecule type" value="Transcribed_RNA"/>
</dbReference>
<name>A0A7S4SEH0_9DINO</name>
<sequence length="474" mass="51893">MLKCIFDLRTGHMDAECAEHVLELQRMIEDSPGASGLLRVQSVHVITNGDLQQKYDLAVKTLHLRASDTTFPKPSWRDEELEAVLKHDREVVLSGLMHGARPAVPERSVFQRSVYHGCPSWEVAQSIARGSFASNVQNTKGWYGEGVYTTTSPTYALRYAFHMREFWEVQPRTVGIVVVAQAAFAYIYPVTRADYTSDDPPECGLKGQRLKRGCDAHVVCVHRTPPYAGELRWTYHACHADQRVHATELVIQQESHLLPQFVVEVEVLNNPTKQREVQLAFQHGSHGQSCPGAPQLDARTKTNGERDDDAADLGAGQVRSQASRPSSAVPPAAARQDRAAPERATGRHVPDQDAGRPQEQTEPPPTAPTASDAARRQLGGGAGRGGTGRDAPPAGADRRPDVAASEMPSDNDIVATLRQAERPLPTRDVYLLSLGLDPTVVKIESSAKKAMHQRLTALRAAGQAESVDGCWRAR</sequence>
<organism evidence="2">
    <name type="scientific">Alexandrium monilatum</name>
    <dbReference type="NCBI Taxonomy" id="311494"/>
    <lineage>
        <taxon>Eukaryota</taxon>
        <taxon>Sar</taxon>
        <taxon>Alveolata</taxon>
        <taxon>Dinophyceae</taxon>
        <taxon>Gonyaulacales</taxon>
        <taxon>Pyrocystaceae</taxon>
        <taxon>Alexandrium</taxon>
    </lineage>
</organism>
<evidence type="ECO:0000313" key="2">
    <source>
        <dbReference type="EMBL" id="CAE4641804.1"/>
    </source>
</evidence>
<proteinExistence type="predicted"/>
<dbReference type="SUPFAM" id="SSF56399">
    <property type="entry name" value="ADP-ribosylation"/>
    <property type="match status" value="1"/>
</dbReference>
<reference evidence="2" key="1">
    <citation type="submission" date="2021-01" db="EMBL/GenBank/DDBJ databases">
        <authorList>
            <person name="Corre E."/>
            <person name="Pelletier E."/>
            <person name="Niang G."/>
            <person name="Scheremetjew M."/>
            <person name="Finn R."/>
            <person name="Kale V."/>
            <person name="Holt S."/>
            <person name="Cochrane G."/>
            <person name="Meng A."/>
            <person name="Brown T."/>
            <person name="Cohen L."/>
        </authorList>
    </citation>
    <scope>NUCLEOTIDE SEQUENCE</scope>
    <source>
        <strain evidence="2">CCMP3105</strain>
    </source>
</reference>
<feature type="compositionally biased region" description="Basic and acidic residues" evidence="1">
    <location>
        <begin position="335"/>
        <end position="356"/>
    </location>
</feature>
<feature type="compositionally biased region" description="Gly residues" evidence="1">
    <location>
        <begin position="378"/>
        <end position="388"/>
    </location>
</feature>
<accession>A0A7S4SEH0</accession>
<feature type="region of interest" description="Disordered" evidence="1">
    <location>
        <begin position="282"/>
        <end position="410"/>
    </location>
</feature>
<evidence type="ECO:0008006" key="3">
    <source>
        <dbReference type="Google" id="ProtNLM"/>
    </source>
</evidence>
<dbReference type="AlphaFoldDB" id="A0A7S4SEH0"/>